<dbReference type="Pfam" id="PF00665">
    <property type="entry name" value="rve"/>
    <property type="match status" value="1"/>
</dbReference>
<dbReference type="AlphaFoldDB" id="A0A0N4VSB0"/>
<evidence type="ECO:0000256" key="5">
    <source>
        <dbReference type="ARBA" id="ARBA00022759"/>
    </source>
</evidence>
<dbReference type="SUPFAM" id="SSF53098">
    <property type="entry name" value="Ribonuclease H-like"/>
    <property type="match status" value="1"/>
</dbReference>
<dbReference type="GO" id="GO:0003676">
    <property type="term" value="F:nucleic acid binding"/>
    <property type="evidence" value="ECO:0007669"/>
    <property type="project" value="InterPro"/>
</dbReference>
<evidence type="ECO:0000256" key="1">
    <source>
        <dbReference type="ARBA" id="ARBA00012493"/>
    </source>
</evidence>
<dbReference type="InterPro" id="IPR043502">
    <property type="entry name" value="DNA/RNA_pol_sf"/>
</dbReference>
<keyword evidence="7" id="KW-0695">RNA-directed DNA polymerase</keyword>
<dbReference type="GO" id="GO:0016787">
    <property type="term" value="F:hydrolase activity"/>
    <property type="evidence" value="ECO:0007669"/>
    <property type="project" value="UniProtKB-KW"/>
</dbReference>
<dbReference type="GO" id="GO:0015074">
    <property type="term" value="P:DNA integration"/>
    <property type="evidence" value="ECO:0007669"/>
    <property type="project" value="InterPro"/>
</dbReference>
<evidence type="ECO:0000256" key="7">
    <source>
        <dbReference type="ARBA" id="ARBA00022918"/>
    </source>
</evidence>
<keyword evidence="4" id="KW-0540">Nuclease</keyword>
<evidence type="ECO:0000256" key="3">
    <source>
        <dbReference type="ARBA" id="ARBA00022695"/>
    </source>
</evidence>
<evidence type="ECO:0000256" key="4">
    <source>
        <dbReference type="ARBA" id="ARBA00022722"/>
    </source>
</evidence>
<evidence type="ECO:0000313" key="9">
    <source>
        <dbReference type="WBParaSite" id="HPLM_0000017701-mRNA-1"/>
    </source>
</evidence>
<keyword evidence="2" id="KW-0808">Transferase</keyword>
<dbReference type="PANTHER" id="PTHR37984:SF5">
    <property type="entry name" value="PROTEIN NYNRIN-LIKE"/>
    <property type="match status" value="1"/>
</dbReference>
<dbReference type="InterPro" id="IPR050951">
    <property type="entry name" value="Retrovirus_Pol_polyprotein"/>
</dbReference>
<evidence type="ECO:0000259" key="8">
    <source>
        <dbReference type="PROSITE" id="PS50994"/>
    </source>
</evidence>
<dbReference type="GO" id="GO:0042575">
    <property type="term" value="C:DNA polymerase complex"/>
    <property type="evidence" value="ECO:0007669"/>
    <property type="project" value="UniProtKB-ARBA"/>
</dbReference>
<dbReference type="Pfam" id="PF17917">
    <property type="entry name" value="RT_RNaseH"/>
    <property type="match status" value="1"/>
</dbReference>
<dbReference type="InterPro" id="IPR041588">
    <property type="entry name" value="Integrase_H2C2"/>
</dbReference>
<evidence type="ECO:0000256" key="6">
    <source>
        <dbReference type="ARBA" id="ARBA00022801"/>
    </source>
</evidence>
<reference evidence="9" key="1">
    <citation type="submission" date="2017-02" db="UniProtKB">
        <authorList>
            <consortium name="WormBaseParasite"/>
        </authorList>
    </citation>
    <scope>IDENTIFICATION</scope>
</reference>
<dbReference type="WBParaSite" id="HPLM_0000017701-mRNA-1">
    <property type="protein sequence ID" value="HPLM_0000017701-mRNA-1"/>
    <property type="gene ID" value="HPLM_0000017701"/>
</dbReference>
<keyword evidence="5" id="KW-0255">Endonuclease</keyword>
<accession>A0A0N4VSB0</accession>
<feature type="domain" description="Integrase catalytic" evidence="8">
    <location>
        <begin position="222"/>
        <end position="342"/>
    </location>
</feature>
<dbReference type="SUPFAM" id="SSF56672">
    <property type="entry name" value="DNA/RNA polymerases"/>
    <property type="match status" value="1"/>
</dbReference>
<dbReference type="GO" id="GO:0003964">
    <property type="term" value="F:RNA-directed DNA polymerase activity"/>
    <property type="evidence" value="ECO:0007669"/>
    <property type="project" value="UniProtKB-KW"/>
</dbReference>
<dbReference type="PROSITE" id="PS50994">
    <property type="entry name" value="INTEGRASE"/>
    <property type="match status" value="1"/>
</dbReference>
<sequence length="342" mass="39084">MFAVKKFHYFIYGVHTIVRRDHSALTSLFKRANVSPRVLSWALELQRYDLEIEYVEGAANNVADALSRGTLSEHDMGIAKHAEEKVVALVRDSDWLQNNDQDFKLIIESIEARKEDDIPIRHHGRKLTSADFEISDGRLRLIRENGSRVNVIPRNKRRELFTEVHHGTMGGHFNARKMSSQLEKAAYWLGMKQDVAKWSQECQKCFVHNTHRVNTPSLKPVVVSRPFEIVGIDLLEMGLSSRGNRYIVTIIDHFTKYLGAYPVPDKRTGTVAEVLFSHWICGAGRWPETVLSDRGTEFENSVVSALCEIMGIKQQFTKGYCLRENGITERVNGTIVRMLKKS</sequence>
<dbReference type="InterPro" id="IPR001584">
    <property type="entry name" value="Integrase_cat-core"/>
</dbReference>
<dbReference type="InterPro" id="IPR012337">
    <property type="entry name" value="RNaseH-like_sf"/>
</dbReference>
<dbReference type="InterPro" id="IPR036397">
    <property type="entry name" value="RNaseH_sf"/>
</dbReference>
<keyword evidence="3" id="KW-0548">Nucleotidyltransferase</keyword>
<name>A0A0N4VSB0_HAEPC</name>
<dbReference type="Gene3D" id="3.30.420.10">
    <property type="entry name" value="Ribonuclease H-like superfamily/Ribonuclease H"/>
    <property type="match status" value="1"/>
</dbReference>
<organism evidence="9">
    <name type="scientific">Haemonchus placei</name>
    <name type="common">Barber's pole worm</name>
    <dbReference type="NCBI Taxonomy" id="6290"/>
    <lineage>
        <taxon>Eukaryota</taxon>
        <taxon>Metazoa</taxon>
        <taxon>Ecdysozoa</taxon>
        <taxon>Nematoda</taxon>
        <taxon>Chromadorea</taxon>
        <taxon>Rhabditida</taxon>
        <taxon>Rhabditina</taxon>
        <taxon>Rhabditomorpha</taxon>
        <taxon>Strongyloidea</taxon>
        <taxon>Trichostrongylidae</taxon>
        <taxon>Haemonchus</taxon>
    </lineage>
</organism>
<dbReference type="OMA" id="DCARERV"/>
<dbReference type="Pfam" id="PF17921">
    <property type="entry name" value="Integrase_H2C2"/>
    <property type="match status" value="1"/>
</dbReference>
<dbReference type="EC" id="2.7.7.49" evidence="1"/>
<dbReference type="GO" id="GO:0004519">
    <property type="term" value="F:endonuclease activity"/>
    <property type="evidence" value="ECO:0007669"/>
    <property type="project" value="UniProtKB-KW"/>
</dbReference>
<protein>
    <recommendedName>
        <fullName evidence="1">RNA-directed DNA polymerase</fullName>
        <ecNumber evidence="1">2.7.7.49</ecNumber>
    </recommendedName>
</protein>
<dbReference type="Gene3D" id="1.10.340.70">
    <property type="match status" value="1"/>
</dbReference>
<dbReference type="InterPro" id="IPR041373">
    <property type="entry name" value="RT_RNaseH"/>
</dbReference>
<evidence type="ECO:0000256" key="2">
    <source>
        <dbReference type="ARBA" id="ARBA00022679"/>
    </source>
</evidence>
<keyword evidence="6" id="KW-0378">Hydrolase</keyword>
<proteinExistence type="predicted"/>
<dbReference type="PANTHER" id="PTHR37984">
    <property type="entry name" value="PROTEIN CBG26694"/>
    <property type="match status" value="1"/>
</dbReference>